<proteinExistence type="predicted"/>
<dbReference type="OrthoDB" id="8871962at2759"/>
<evidence type="ECO:0000256" key="1">
    <source>
        <dbReference type="SAM" id="Phobius"/>
    </source>
</evidence>
<dbReference type="EMBL" id="CAJNXB010000120">
    <property type="protein sequence ID" value="CAF3024454.1"/>
    <property type="molecule type" value="Genomic_DNA"/>
</dbReference>
<keyword evidence="1" id="KW-1133">Transmembrane helix</keyword>
<dbReference type="SUPFAM" id="SSF49899">
    <property type="entry name" value="Concanavalin A-like lectins/glucanases"/>
    <property type="match status" value="3"/>
</dbReference>
<keyword evidence="1" id="KW-0812">Transmembrane</keyword>
<keyword evidence="1" id="KW-0472">Membrane</keyword>
<gene>
    <name evidence="2" type="ORF">TIS948_LOCUS2623</name>
</gene>
<accession>A0A817L2U0</accession>
<dbReference type="AlphaFoldDB" id="A0A817L2U0"/>
<sequence length="596" mass="65206">MAHRKTENDFQKSVWAFKPASEPKTSYPPMDSNCEHATTLKSDPMKPVSLWSSFRNGLVIGTLFGGIILAAVLTYWLLSPSTTIENQSTSTSTTTTSTTTTTTATFFSCGYSCVGQTRASTINQLAQWSFDGTVRDNTNNYLTSTSVTPTFITGYNNQALFLNSTLNPSLSTSYIPLGNTSFTIDAWLYPTTFSNSSDQVLVSMCPVINNSSCLYLAIRRNNSNHYLSFGFYNDDLWGATILSLNQWIHAAFVFDISAFQQSIYLNGFLDSSRNTFNPLLAFSGNFCIGYNSIMFLGNTSFEGYIDQLSVSSRAKSSCEILEEASLEAWLTFDNGRLPLLDIGPYSLSVTASAYTIISGRWSSPAISFTGSNTSYFQAIGFTALRISNHEFSISFWMYPESLSGTLVHVSSSLNGTGWSISFTGSNTSYFQAIGFTALRISNHEFSISFWVYPESLSGTLVHVSSSLNGTGWCMPFIGLTGNGSLVAQIYNGVTLSLLGPNVSLSTWYQVVQTWSPANGLQLYVNSWMTYSLSSAASFLASGSPPMYVTLANSLFGSGNCHGGMLNSTMPFIGAIDDFRVYSRELTYDDVCTIYNT</sequence>
<protein>
    <submittedName>
        <fullName evidence="2">Uncharacterized protein</fullName>
    </submittedName>
</protein>
<reference evidence="2" key="1">
    <citation type="submission" date="2021-02" db="EMBL/GenBank/DDBJ databases">
        <authorList>
            <person name="Nowell W R."/>
        </authorList>
    </citation>
    <scope>NUCLEOTIDE SEQUENCE</scope>
</reference>
<dbReference type="Gene3D" id="2.60.120.200">
    <property type="match status" value="3"/>
</dbReference>
<organism evidence="2 3">
    <name type="scientific">Rotaria socialis</name>
    <dbReference type="NCBI Taxonomy" id="392032"/>
    <lineage>
        <taxon>Eukaryota</taxon>
        <taxon>Metazoa</taxon>
        <taxon>Spiralia</taxon>
        <taxon>Gnathifera</taxon>
        <taxon>Rotifera</taxon>
        <taxon>Eurotatoria</taxon>
        <taxon>Bdelloidea</taxon>
        <taxon>Philodinida</taxon>
        <taxon>Philodinidae</taxon>
        <taxon>Rotaria</taxon>
    </lineage>
</organism>
<dbReference type="Pfam" id="PF13385">
    <property type="entry name" value="Laminin_G_3"/>
    <property type="match status" value="2"/>
</dbReference>
<dbReference type="Proteomes" id="UP000663825">
    <property type="component" value="Unassembled WGS sequence"/>
</dbReference>
<evidence type="ECO:0000313" key="3">
    <source>
        <dbReference type="Proteomes" id="UP000663825"/>
    </source>
</evidence>
<dbReference type="InterPro" id="IPR013320">
    <property type="entry name" value="ConA-like_dom_sf"/>
</dbReference>
<feature type="transmembrane region" description="Helical" evidence="1">
    <location>
        <begin position="58"/>
        <end position="78"/>
    </location>
</feature>
<name>A0A817L2U0_9BILA</name>
<comment type="caution">
    <text evidence="2">The sequence shown here is derived from an EMBL/GenBank/DDBJ whole genome shotgun (WGS) entry which is preliminary data.</text>
</comment>
<evidence type="ECO:0000313" key="2">
    <source>
        <dbReference type="EMBL" id="CAF3024454.1"/>
    </source>
</evidence>